<evidence type="ECO:0000256" key="5">
    <source>
        <dbReference type="ARBA" id="ARBA00022617"/>
    </source>
</evidence>
<keyword evidence="8" id="KW-1133">Transmembrane helix</keyword>
<comment type="cofactor">
    <cofactor evidence="1 14">
        <name>heme</name>
        <dbReference type="ChEBI" id="CHEBI:30413"/>
    </cofactor>
</comment>
<proteinExistence type="inferred from homology"/>
<keyword evidence="10 14" id="KW-0408">Iron</keyword>
<dbReference type="SUPFAM" id="SSF48264">
    <property type="entry name" value="Cytochrome P450"/>
    <property type="match status" value="1"/>
</dbReference>
<dbReference type="PANTHER" id="PTHR46300:SF2">
    <property type="entry name" value="CYTOCHROME P450 MONOOXYGENASE ALNH-RELATED"/>
    <property type="match status" value="1"/>
</dbReference>
<evidence type="ECO:0000256" key="14">
    <source>
        <dbReference type="PIRSR" id="PIRSR602401-1"/>
    </source>
</evidence>
<organism evidence="16 17">
    <name type="scientific">Moniliophthora roreri</name>
    <name type="common">Frosty pod rot fungus</name>
    <name type="synonym">Monilia roreri</name>
    <dbReference type="NCBI Taxonomy" id="221103"/>
    <lineage>
        <taxon>Eukaryota</taxon>
        <taxon>Fungi</taxon>
        <taxon>Dikarya</taxon>
        <taxon>Basidiomycota</taxon>
        <taxon>Agaricomycotina</taxon>
        <taxon>Agaricomycetes</taxon>
        <taxon>Agaricomycetidae</taxon>
        <taxon>Agaricales</taxon>
        <taxon>Marasmiineae</taxon>
        <taxon>Marasmiaceae</taxon>
        <taxon>Moniliophthora</taxon>
    </lineage>
</organism>
<dbReference type="GO" id="GO:0016705">
    <property type="term" value="F:oxidoreductase activity, acting on paired donors, with incorporation or reduction of molecular oxygen"/>
    <property type="evidence" value="ECO:0007669"/>
    <property type="project" value="InterPro"/>
</dbReference>
<evidence type="ECO:0000256" key="8">
    <source>
        <dbReference type="ARBA" id="ARBA00022989"/>
    </source>
</evidence>
<evidence type="ECO:0000256" key="9">
    <source>
        <dbReference type="ARBA" id="ARBA00023002"/>
    </source>
</evidence>
<comment type="similarity">
    <text evidence="4 15">Belongs to the cytochrome P450 family.</text>
</comment>
<evidence type="ECO:0000256" key="6">
    <source>
        <dbReference type="ARBA" id="ARBA00022692"/>
    </source>
</evidence>
<name>A0A0W0FVL9_MONRR</name>
<evidence type="ECO:0000256" key="13">
    <source>
        <dbReference type="ARBA" id="ARBA00023180"/>
    </source>
</evidence>
<keyword evidence="11 15" id="KW-0503">Monooxygenase</keyword>
<keyword evidence="13" id="KW-0325">Glycoprotein</keyword>
<keyword evidence="12" id="KW-0472">Membrane</keyword>
<dbReference type="InterPro" id="IPR002401">
    <property type="entry name" value="Cyt_P450_E_grp-I"/>
</dbReference>
<evidence type="ECO:0000256" key="2">
    <source>
        <dbReference type="ARBA" id="ARBA00004167"/>
    </source>
</evidence>
<evidence type="ECO:0000256" key="10">
    <source>
        <dbReference type="ARBA" id="ARBA00023004"/>
    </source>
</evidence>
<evidence type="ECO:0000256" key="3">
    <source>
        <dbReference type="ARBA" id="ARBA00005179"/>
    </source>
</evidence>
<evidence type="ECO:0000256" key="12">
    <source>
        <dbReference type="ARBA" id="ARBA00023136"/>
    </source>
</evidence>
<keyword evidence="5 14" id="KW-0349">Heme</keyword>
<keyword evidence="6" id="KW-0812">Transmembrane</keyword>
<comment type="subcellular location">
    <subcellularLocation>
        <location evidence="2">Membrane</location>
        <topology evidence="2">Single-pass membrane protein</topology>
    </subcellularLocation>
</comment>
<accession>A0A0W0FVL9</accession>
<dbReference type="PROSITE" id="PS00086">
    <property type="entry name" value="CYTOCHROME_P450"/>
    <property type="match status" value="1"/>
</dbReference>
<comment type="caution">
    <text evidence="16">The sequence shown here is derived from an EMBL/GenBank/DDBJ whole genome shotgun (WGS) entry which is preliminary data.</text>
</comment>
<sequence length="433" mass="49295">MLNFPYLYFALLVANTIVDAIFRRKLYPPGPRKLPFIGNLFTMPAERQWVKFSKWAKQYGPIVHATVGSQHIVILNTPEVINDLFVQKSRILSDRLESYTSLGQAIRKLFHVAMNANTTKKYRDIQELESRVLLHDLITPLEPEDDAKGNRHWYSFIDRLLHKQNTSVVLTVTYGKRVPNSDKSGIVQAIHDTAENVARSSMPGVFLADHLPILRTLPDALAPWRLEVQRNSELELYGDFLEELRSDIKNCINRPECLVGDILKEQVEHGFEMGIPGKGLTENGELRDMLLTYTAGTLLEAGSDTTGAVMKTFILFMATHPHVLKKAQTEMDQIVGSERMPSFEDQDKLPLLDVLSQGSCKMSTSCTYWFHFLTVRPRDVVYKGWLDGGLVRYNDVPDQSRDLYAFGFGRRYCPGSHIAEASLFITLARLVWF</sequence>
<keyword evidence="9 15" id="KW-0560">Oxidoreductase</keyword>
<gene>
    <name evidence="16" type="ORF">WG66_7140</name>
</gene>
<keyword evidence="7 14" id="KW-0479">Metal-binding</keyword>
<dbReference type="Proteomes" id="UP000054988">
    <property type="component" value="Unassembled WGS sequence"/>
</dbReference>
<evidence type="ECO:0000256" key="4">
    <source>
        <dbReference type="ARBA" id="ARBA00010617"/>
    </source>
</evidence>
<dbReference type="GO" id="GO:0005506">
    <property type="term" value="F:iron ion binding"/>
    <property type="evidence" value="ECO:0007669"/>
    <property type="project" value="InterPro"/>
</dbReference>
<evidence type="ECO:0000256" key="1">
    <source>
        <dbReference type="ARBA" id="ARBA00001971"/>
    </source>
</evidence>
<evidence type="ECO:0000313" key="17">
    <source>
        <dbReference type="Proteomes" id="UP000054988"/>
    </source>
</evidence>
<reference evidence="16 17" key="1">
    <citation type="submission" date="2015-12" db="EMBL/GenBank/DDBJ databases">
        <title>Draft genome sequence of Moniliophthora roreri, the causal agent of frosty pod rot of cacao.</title>
        <authorList>
            <person name="Aime M.C."/>
            <person name="Diaz-Valderrama J.R."/>
            <person name="Kijpornyongpan T."/>
            <person name="Phillips-Mora W."/>
        </authorList>
    </citation>
    <scope>NUCLEOTIDE SEQUENCE [LARGE SCALE GENOMIC DNA]</scope>
    <source>
        <strain evidence="16 17">MCA 2952</strain>
    </source>
</reference>
<dbReference type="PRINTS" id="PR00463">
    <property type="entry name" value="EP450I"/>
</dbReference>
<feature type="binding site" description="axial binding residue" evidence="14">
    <location>
        <position position="413"/>
    </location>
    <ligand>
        <name>heme</name>
        <dbReference type="ChEBI" id="CHEBI:30413"/>
    </ligand>
    <ligandPart>
        <name>Fe</name>
        <dbReference type="ChEBI" id="CHEBI:18248"/>
    </ligandPart>
</feature>
<evidence type="ECO:0000256" key="11">
    <source>
        <dbReference type="ARBA" id="ARBA00023033"/>
    </source>
</evidence>
<evidence type="ECO:0008006" key="18">
    <source>
        <dbReference type="Google" id="ProtNLM"/>
    </source>
</evidence>
<dbReference type="PANTHER" id="PTHR46300">
    <property type="entry name" value="P450, PUTATIVE (EUROFUNG)-RELATED-RELATED"/>
    <property type="match status" value="1"/>
</dbReference>
<protein>
    <recommendedName>
        <fullName evidence="18">Cytochrome P450</fullName>
    </recommendedName>
</protein>
<dbReference type="GO" id="GO:0020037">
    <property type="term" value="F:heme binding"/>
    <property type="evidence" value="ECO:0007669"/>
    <property type="project" value="InterPro"/>
</dbReference>
<comment type="pathway">
    <text evidence="3">Secondary metabolite biosynthesis.</text>
</comment>
<dbReference type="EMBL" id="LATX01001592">
    <property type="protein sequence ID" value="KTB40288.1"/>
    <property type="molecule type" value="Genomic_DNA"/>
</dbReference>
<evidence type="ECO:0000256" key="7">
    <source>
        <dbReference type="ARBA" id="ARBA00022723"/>
    </source>
</evidence>
<dbReference type="Gene3D" id="1.10.630.10">
    <property type="entry name" value="Cytochrome P450"/>
    <property type="match status" value="2"/>
</dbReference>
<evidence type="ECO:0000256" key="15">
    <source>
        <dbReference type="RuleBase" id="RU000461"/>
    </source>
</evidence>
<dbReference type="eggNOG" id="KOG0156">
    <property type="taxonomic scope" value="Eukaryota"/>
</dbReference>
<dbReference type="InterPro" id="IPR050364">
    <property type="entry name" value="Cytochrome_P450_fung"/>
</dbReference>
<dbReference type="InterPro" id="IPR017972">
    <property type="entry name" value="Cyt_P450_CS"/>
</dbReference>
<dbReference type="GO" id="GO:0004497">
    <property type="term" value="F:monooxygenase activity"/>
    <property type="evidence" value="ECO:0007669"/>
    <property type="project" value="UniProtKB-KW"/>
</dbReference>
<dbReference type="InterPro" id="IPR001128">
    <property type="entry name" value="Cyt_P450"/>
</dbReference>
<dbReference type="AlphaFoldDB" id="A0A0W0FVL9"/>
<dbReference type="InterPro" id="IPR036396">
    <property type="entry name" value="Cyt_P450_sf"/>
</dbReference>
<evidence type="ECO:0000313" key="16">
    <source>
        <dbReference type="EMBL" id="KTB40288.1"/>
    </source>
</evidence>
<dbReference type="Pfam" id="PF00067">
    <property type="entry name" value="p450"/>
    <property type="match status" value="1"/>
</dbReference>